<dbReference type="Gene3D" id="3.40.50.300">
    <property type="entry name" value="P-loop containing nucleotide triphosphate hydrolases"/>
    <property type="match status" value="1"/>
</dbReference>
<name>A0A212K0V4_9PROT</name>
<dbReference type="SUPFAM" id="SSF52540">
    <property type="entry name" value="P-loop containing nucleoside triphosphate hydrolases"/>
    <property type="match status" value="1"/>
</dbReference>
<evidence type="ECO:0008006" key="4">
    <source>
        <dbReference type="Google" id="ProtNLM"/>
    </source>
</evidence>
<gene>
    <name evidence="3" type="primary">yhcM</name>
    <name evidence="3" type="ORF">KL86APRO_11967</name>
</gene>
<dbReference type="InterPro" id="IPR027417">
    <property type="entry name" value="P-loop_NTPase"/>
</dbReference>
<evidence type="ECO:0000256" key="1">
    <source>
        <dbReference type="ARBA" id="ARBA00022741"/>
    </source>
</evidence>
<evidence type="ECO:0000313" key="3">
    <source>
        <dbReference type="EMBL" id="SBW05331.1"/>
    </source>
</evidence>
<keyword evidence="1" id="KW-0547">Nucleotide-binding</keyword>
<dbReference type="Pfam" id="PF03969">
    <property type="entry name" value="AFG1_ATPase"/>
    <property type="match status" value="1"/>
</dbReference>
<dbReference type="PANTHER" id="PTHR12169:SF6">
    <property type="entry name" value="AFG1-LIKE ATPASE"/>
    <property type="match status" value="1"/>
</dbReference>
<keyword evidence="2" id="KW-0067">ATP-binding</keyword>
<dbReference type="GO" id="GO:0005524">
    <property type="term" value="F:ATP binding"/>
    <property type="evidence" value="ECO:0007669"/>
    <property type="project" value="UniProtKB-KW"/>
</dbReference>
<reference evidence="3" key="1">
    <citation type="submission" date="2016-04" db="EMBL/GenBank/DDBJ databases">
        <authorList>
            <person name="Evans L.H."/>
            <person name="Alamgir A."/>
            <person name="Owens N."/>
            <person name="Weber N.D."/>
            <person name="Virtaneva K."/>
            <person name="Barbian K."/>
            <person name="Babar A."/>
            <person name="Rosenke K."/>
        </authorList>
    </citation>
    <scope>NUCLEOTIDE SEQUENCE</scope>
    <source>
        <strain evidence="3">86</strain>
    </source>
</reference>
<accession>A0A212K0V4</accession>
<dbReference type="EMBL" id="FLUO01000001">
    <property type="protein sequence ID" value="SBW05331.1"/>
    <property type="molecule type" value="Genomic_DNA"/>
</dbReference>
<dbReference type="AlphaFoldDB" id="A0A212K0V4"/>
<dbReference type="NCBIfam" id="NF040713">
    <property type="entry name" value="ZapE"/>
    <property type="match status" value="1"/>
</dbReference>
<dbReference type="GO" id="GO:0016887">
    <property type="term" value="F:ATP hydrolysis activity"/>
    <property type="evidence" value="ECO:0007669"/>
    <property type="project" value="InterPro"/>
</dbReference>
<evidence type="ECO:0000256" key="2">
    <source>
        <dbReference type="ARBA" id="ARBA00022840"/>
    </source>
</evidence>
<dbReference type="GO" id="GO:0005737">
    <property type="term" value="C:cytoplasm"/>
    <property type="evidence" value="ECO:0007669"/>
    <property type="project" value="TreeGrafter"/>
</dbReference>
<dbReference type="PANTHER" id="PTHR12169">
    <property type="entry name" value="ATPASE N2B"/>
    <property type="match status" value="1"/>
</dbReference>
<organism evidence="3">
    <name type="scientific">uncultured Alphaproteobacteria bacterium</name>
    <dbReference type="NCBI Taxonomy" id="91750"/>
    <lineage>
        <taxon>Bacteria</taxon>
        <taxon>Pseudomonadati</taxon>
        <taxon>Pseudomonadota</taxon>
        <taxon>Alphaproteobacteria</taxon>
        <taxon>environmental samples</taxon>
    </lineage>
</organism>
<protein>
    <recommendedName>
        <fullName evidence="4">Cell division protein ZapE</fullName>
    </recommendedName>
</protein>
<dbReference type="InterPro" id="IPR005654">
    <property type="entry name" value="ATPase_AFG1-like"/>
</dbReference>
<proteinExistence type="predicted"/>
<sequence length="396" mass="43969">MHVEAGFGAVDGGKPERGGVLAAYCAMLAGGRLKPDPGQEEIASQLQTLSDRLAGYRPAPVAEGGFGGWLDRLRFGRAEIPKPPRGIYIWGDVGRGKSMLMDLFHETLPIHAKRRIHFHAFMREVHEQLHAMRRAPHTYAKDDMADPLATIARLIAHDLWVLCLDELEVRDIGDAMIVGRLFAALTDLGVVVVTTSNRPPKDLYKDGLQREKFLPFIDLLVARMDVFHLAAERDYRLGRLRGAQLYLTPLGPETDAELERIFLEIAGSNTPHPDSVRVKGREVPVPRAAGCVAWFGFDDLCARALGPTDYMEIAARFHAIVLAGIPRMSELQEASARRFVTLVDVLYDHRVKLVASAEVPPERLYGGSEGGFEFHRTVSRLIEMQAEDYVGSPHLP</sequence>